<dbReference type="STRING" id="378794.GCA_001570625_00227"/>
<reference evidence="2 3" key="1">
    <citation type="journal article" date="2018" name="Nat. Biotechnol.">
        <title>A standardized bacterial taxonomy based on genome phylogeny substantially revises the tree of life.</title>
        <authorList>
            <person name="Parks D.H."/>
            <person name="Chuvochina M."/>
            <person name="Waite D.W."/>
            <person name="Rinke C."/>
            <person name="Skarshewski A."/>
            <person name="Chaumeil P.A."/>
            <person name="Hugenholtz P."/>
        </authorList>
    </citation>
    <scope>NUCLEOTIDE SEQUENCE [LARGE SCALE GENOMIC DNA]</scope>
    <source>
        <strain evidence="2">UBA10948</strain>
    </source>
</reference>
<proteinExistence type="predicted"/>
<evidence type="ECO:0000313" key="2">
    <source>
        <dbReference type="EMBL" id="HBK54379.1"/>
    </source>
</evidence>
<dbReference type="Proteomes" id="UP000263273">
    <property type="component" value="Unassembled WGS sequence"/>
</dbReference>
<dbReference type="InterPro" id="IPR012854">
    <property type="entry name" value="Cu_amine_oxidase-like_N"/>
</dbReference>
<evidence type="ECO:0000259" key="1">
    <source>
        <dbReference type="Pfam" id="PF07833"/>
    </source>
</evidence>
<dbReference type="Gene3D" id="3.30.457.10">
    <property type="entry name" value="Copper amine oxidase-like, N-terminal domain"/>
    <property type="match status" value="2"/>
</dbReference>
<accession>A0A354YYU3</accession>
<dbReference type="SUPFAM" id="SSF55383">
    <property type="entry name" value="Copper amine oxidase, domain N"/>
    <property type="match status" value="2"/>
</dbReference>
<sequence>MDAYLWKVLKTLGLLLIFSILLLLPSGYAIGATNYRVQGELPKYPDSDFKEEEQTRALATVKITASTKDAFTAAGESYWAEFRLPRNFYITSAGIYGQGQQMDVELARGKGFEDQKRKVEINPIAEDRNNPGHYRGFEIVVENIKYPDDYPELVLYFNRVVVPRGFKGNAELSIDSAGAGFSSGTITIANILSARLTVEASEVQFIVSREQVLGPIKVTENMSGTFEYLKMTLPGGYQWIKEKCYIDPMLGFRVDHNGDGRYDENDFLISVEVDKYGQSTLRIETMFRTTTIGKMEIECPVQLTDRQSSYGELNLQLNSNAELNVSSLKAGSYSQQKTDLSVQNSREAYGGLCAQKIGNIIISENAPETMVRNRYVTLTLPKGAKWAKLPSVKLEGDNYLDIGPLLLNSEKDQISFEIEDCSRERPGKIILEEGKVDLATDFRGDLAVEVTGSAGASGAIIVARVKPAFTVSSSKPALVIGKQEQSAGELEISESAGRVFLARELWIDFPSAIKLVRSPKVEITAGDMILSRTVLKQEGDRERLVIPIQNSSSSAAKLLIKDIVYNLNNMLPDGDLQIKLGGPAVNEVNAGPNPIFPSHDWVCEVANASISKEIIQPAKKDALSPIPVAGSIIFKIGEKTYQVNGQATPMDVEPYILEGRTFVPIRYAALAAGINPDDIHWDQTAARVTIHSRDNIIIQLKIGDQVIYRNGNEISMDTAAHIKDGRTMVPLRALAEALGRTVKWDAASSSVSIELPGT</sequence>
<organism evidence="2 3">
    <name type="scientific">Syntrophomonas wolfei</name>
    <dbReference type="NCBI Taxonomy" id="863"/>
    <lineage>
        <taxon>Bacteria</taxon>
        <taxon>Bacillati</taxon>
        <taxon>Bacillota</taxon>
        <taxon>Clostridia</taxon>
        <taxon>Eubacteriales</taxon>
        <taxon>Syntrophomonadaceae</taxon>
        <taxon>Syntrophomonas</taxon>
    </lineage>
</organism>
<dbReference type="EMBL" id="DNZF01000229">
    <property type="protein sequence ID" value="HBK54379.1"/>
    <property type="molecule type" value="Genomic_DNA"/>
</dbReference>
<gene>
    <name evidence="2" type="ORF">DDZ44_10620</name>
</gene>
<dbReference type="RefSeq" id="WP_276620360.1">
    <property type="nucleotide sequence ID" value="NZ_DHSN01000055.1"/>
</dbReference>
<dbReference type="AlphaFoldDB" id="A0A354YYU3"/>
<evidence type="ECO:0000313" key="3">
    <source>
        <dbReference type="Proteomes" id="UP000263273"/>
    </source>
</evidence>
<feature type="domain" description="Copper amine oxidase-like N-terminal" evidence="1">
    <location>
        <begin position="642"/>
        <end position="753"/>
    </location>
</feature>
<dbReference type="InterPro" id="IPR036582">
    <property type="entry name" value="Mao_N_sf"/>
</dbReference>
<comment type="caution">
    <text evidence="2">The sequence shown here is derived from an EMBL/GenBank/DDBJ whole genome shotgun (WGS) entry which is preliminary data.</text>
</comment>
<name>A0A354YYU3_9FIRM</name>
<dbReference type="Pfam" id="PF07833">
    <property type="entry name" value="Cu_amine_oxidN1"/>
    <property type="match status" value="1"/>
</dbReference>
<protein>
    <recommendedName>
        <fullName evidence="1">Copper amine oxidase-like N-terminal domain-containing protein</fullName>
    </recommendedName>
</protein>